<dbReference type="SUPFAM" id="SSF47598">
    <property type="entry name" value="Ribbon-helix-helix"/>
    <property type="match status" value="1"/>
</dbReference>
<dbReference type="Gene3D" id="1.10.1220.10">
    <property type="entry name" value="Met repressor-like"/>
    <property type="match status" value="1"/>
</dbReference>
<dbReference type="GO" id="GO:0006355">
    <property type="term" value="P:regulation of DNA-templated transcription"/>
    <property type="evidence" value="ECO:0007669"/>
    <property type="project" value="InterPro"/>
</dbReference>
<reference evidence="2" key="1">
    <citation type="submission" date="2017-03" db="EMBL/GenBank/DDBJ databases">
        <authorList>
            <person name="Monnet C."/>
        </authorList>
    </citation>
    <scope>NUCLEOTIDE SEQUENCE [LARGE SCALE GENOMIC DNA]</scope>
    <source>
        <strain evidence="2">Mu101</strain>
    </source>
</reference>
<accession>A0A2H1KCQ5</accession>
<proteinExistence type="predicted"/>
<dbReference type="GeneID" id="303219877"/>
<name>A0A2H1KCQ5_BRELN</name>
<gene>
    <name evidence="1" type="ORF">BLIN101_03223</name>
</gene>
<evidence type="ECO:0000313" key="1">
    <source>
        <dbReference type="EMBL" id="SMX97466.1"/>
    </source>
</evidence>
<sequence length="69" mass="7923">MTDVLIRNISDETLSRVDAMARRAGLSRAEYLRRTIDREALRSDEAATIEDLRKFDRLADEQHMSGAWG</sequence>
<dbReference type="OrthoDB" id="3215765at2"/>
<dbReference type="InterPro" id="IPR010985">
    <property type="entry name" value="Ribbon_hlx_hlx"/>
</dbReference>
<dbReference type="Proteomes" id="UP000234498">
    <property type="component" value="Unassembled WGS sequence"/>
</dbReference>
<dbReference type="RefSeq" id="WP_025777403.1">
    <property type="nucleotide sequence ID" value="NZ_CP026734.1"/>
</dbReference>
<dbReference type="EMBL" id="FXZA01000031">
    <property type="protein sequence ID" value="SMX97466.1"/>
    <property type="molecule type" value="Genomic_DNA"/>
</dbReference>
<organism evidence="1 2">
    <name type="scientific">Brevibacterium linens</name>
    <dbReference type="NCBI Taxonomy" id="1703"/>
    <lineage>
        <taxon>Bacteria</taxon>
        <taxon>Bacillati</taxon>
        <taxon>Actinomycetota</taxon>
        <taxon>Actinomycetes</taxon>
        <taxon>Micrococcales</taxon>
        <taxon>Brevibacteriaceae</taxon>
        <taxon>Brevibacterium</taxon>
    </lineage>
</organism>
<dbReference type="InterPro" id="IPR013321">
    <property type="entry name" value="Arc_rbn_hlx_hlx"/>
</dbReference>
<dbReference type="AlphaFoldDB" id="A0A2H1KCQ5"/>
<protein>
    <submittedName>
        <fullName evidence="1">Uncharacterized protein</fullName>
    </submittedName>
</protein>
<evidence type="ECO:0000313" key="2">
    <source>
        <dbReference type="Proteomes" id="UP000234498"/>
    </source>
</evidence>